<evidence type="ECO:0000313" key="2">
    <source>
        <dbReference type="Proteomes" id="UP001595912"/>
    </source>
</evidence>
<dbReference type="EMBL" id="JBHSIU010000011">
    <property type="protein sequence ID" value="MFC4998382.1"/>
    <property type="molecule type" value="Genomic_DNA"/>
</dbReference>
<comment type="caution">
    <text evidence="1">The sequence shown here is derived from an EMBL/GenBank/DDBJ whole genome shotgun (WGS) entry which is preliminary data.</text>
</comment>
<keyword evidence="2" id="KW-1185">Reference proteome</keyword>
<protein>
    <submittedName>
        <fullName evidence="1">Uncharacterized protein</fullName>
    </submittedName>
</protein>
<proteinExistence type="predicted"/>
<sequence>MKAVVYRRARTFEALLLSREIGRQPIERGRGEIVDGGWPGR</sequence>
<dbReference type="Proteomes" id="UP001595912">
    <property type="component" value="Unassembled WGS sequence"/>
</dbReference>
<name>A0ABV9VTX4_9ACTN</name>
<reference evidence="2" key="1">
    <citation type="journal article" date="2019" name="Int. J. Syst. Evol. Microbiol.">
        <title>The Global Catalogue of Microorganisms (GCM) 10K type strain sequencing project: providing services to taxonomists for standard genome sequencing and annotation.</title>
        <authorList>
            <consortium name="The Broad Institute Genomics Platform"/>
            <consortium name="The Broad Institute Genome Sequencing Center for Infectious Disease"/>
            <person name="Wu L."/>
            <person name="Ma J."/>
        </authorList>
    </citation>
    <scope>NUCLEOTIDE SEQUENCE [LARGE SCALE GENOMIC DNA]</scope>
    <source>
        <strain evidence="2">CGMCC 4.7152</strain>
    </source>
</reference>
<dbReference type="RefSeq" id="WP_380114635.1">
    <property type="nucleotide sequence ID" value="NZ_JBHSIU010000011.1"/>
</dbReference>
<evidence type="ECO:0000313" key="1">
    <source>
        <dbReference type="EMBL" id="MFC4998382.1"/>
    </source>
</evidence>
<organism evidence="1 2">
    <name type="scientific">Dactylosporangium cerinum</name>
    <dbReference type="NCBI Taxonomy" id="1434730"/>
    <lineage>
        <taxon>Bacteria</taxon>
        <taxon>Bacillati</taxon>
        <taxon>Actinomycetota</taxon>
        <taxon>Actinomycetes</taxon>
        <taxon>Micromonosporales</taxon>
        <taxon>Micromonosporaceae</taxon>
        <taxon>Dactylosporangium</taxon>
    </lineage>
</organism>
<accession>A0ABV9VTX4</accession>
<gene>
    <name evidence="1" type="ORF">ACFPIJ_11105</name>
</gene>